<evidence type="ECO:0000256" key="1">
    <source>
        <dbReference type="PROSITE-ProRule" id="PRU00047"/>
    </source>
</evidence>
<dbReference type="InterPro" id="IPR035897">
    <property type="entry name" value="Toll_tir_struct_dom_sf"/>
</dbReference>
<dbReference type="InterPro" id="IPR051714">
    <property type="entry name" value="Znf_CCHC_NABP"/>
</dbReference>
<name>A0A2P6SCA6_ROSCH</name>
<dbReference type="Gramene" id="PRQ56287">
    <property type="protein sequence ID" value="PRQ56287"/>
    <property type="gene ID" value="RchiOBHm_Chr1g0334111"/>
</dbReference>
<dbReference type="EMBL" id="PDCK01000039">
    <property type="protein sequence ID" value="PRQ56287.1"/>
    <property type="molecule type" value="Genomic_DNA"/>
</dbReference>
<dbReference type="STRING" id="74649.A0A2P6SCA6"/>
<proteinExistence type="predicted"/>
<accession>A0A2P6SCA6</accession>
<keyword evidence="5" id="KW-1185">Reference proteome</keyword>
<feature type="chain" id="PRO_5015203697" evidence="2">
    <location>
        <begin position="24"/>
        <end position="164"/>
    </location>
</feature>
<dbReference type="InterPro" id="IPR001878">
    <property type="entry name" value="Znf_CCHC"/>
</dbReference>
<protein>
    <submittedName>
        <fullName evidence="4">Putative transcription factor interactor and regulator CCHC(Zn) family</fullName>
    </submittedName>
</protein>
<dbReference type="GO" id="GO:0008270">
    <property type="term" value="F:zinc ion binding"/>
    <property type="evidence" value="ECO:0007669"/>
    <property type="project" value="UniProtKB-KW"/>
</dbReference>
<evidence type="ECO:0000313" key="4">
    <source>
        <dbReference type="EMBL" id="PRQ56287.1"/>
    </source>
</evidence>
<evidence type="ECO:0000259" key="3">
    <source>
        <dbReference type="PROSITE" id="PS50158"/>
    </source>
</evidence>
<organism evidence="4 5">
    <name type="scientific">Rosa chinensis</name>
    <name type="common">China rose</name>
    <dbReference type="NCBI Taxonomy" id="74649"/>
    <lineage>
        <taxon>Eukaryota</taxon>
        <taxon>Viridiplantae</taxon>
        <taxon>Streptophyta</taxon>
        <taxon>Embryophyta</taxon>
        <taxon>Tracheophyta</taxon>
        <taxon>Spermatophyta</taxon>
        <taxon>Magnoliopsida</taxon>
        <taxon>eudicotyledons</taxon>
        <taxon>Gunneridae</taxon>
        <taxon>Pentapetalae</taxon>
        <taxon>rosids</taxon>
        <taxon>fabids</taxon>
        <taxon>Rosales</taxon>
        <taxon>Rosaceae</taxon>
        <taxon>Rosoideae</taxon>
        <taxon>Rosoideae incertae sedis</taxon>
        <taxon>Rosa</taxon>
    </lineage>
</organism>
<dbReference type="Proteomes" id="UP000238479">
    <property type="component" value="Chromosome 1"/>
</dbReference>
<keyword evidence="1" id="KW-0479">Metal-binding</keyword>
<dbReference type="SUPFAM" id="SSF57756">
    <property type="entry name" value="Retrovirus zinc finger-like domains"/>
    <property type="match status" value="2"/>
</dbReference>
<keyword evidence="1" id="KW-0863">Zinc-finger</keyword>
<evidence type="ECO:0000313" key="5">
    <source>
        <dbReference type="Proteomes" id="UP000238479"/>
    </source>
</evidence>
<evidence type="ECO:0000256" key="2">
    <source>
        <dbReference type="SAM" id="SignalP"/>
    </source>
</evidence>
<dbReference type="SMART" id="SM00343">
    <property type="entry name" value="ZnF_C2HC"/>
    <property type="match status" value="3"/>
</dbReference>
<dbReference type="Pfam" id="PF00098">
    <property type="entry name" value="zf-CCHC"/>
    <property type="match status" value="3"/>
</dbReference>
<dbReference type="Gene3D" id="4.10.60.10">
    <property type="entry name" value="Zinc finger, CCHC-type"/>
    <property type="match status" value="3"/>
</dbReference>
<gene>
    <name evidence="4" type="ORF">RchiOBHm_Chr1g0334111</name>
</gene>
<dbReference type="AlphaFoldDB" id="A0A2P6SCA6"/>
<dbReference type="Gene3D" id="3.40.50.10140">
    <property type="entry name" value="Toll/interleukin-1 receptor homology (TIR) domain"/>
    <property type="match status" value="1"/>
</dbReference>
<feature type="domain" description="CCHC-type" evidence="3">
    <location>
        <begin position="141"/>
        <end position="156"/>
    </location>
</feature>
<dbReference type="PANTHER" id="PTHR23002">
    <property type="entry name" value="ZINC FINGER CCHC DOMAIN CONTAINING PROTEIN"/>
    <property type="match status" value="1"/>
</dbReference>
<feature type="domain" description="CCHC-type" evidence="3">
    <location>
        <begin position="122"/>
        <end position="137"/>
    </location>
</feature>
<reference evidence="4 5" key="1">
    <citation type="journal article" date="2018" name="Nat. Genet.">
        <title>The Rosa genome provides new insights in the design of modern roses.</title>
        <authorList>
            <person name="Bendahmane M."/>
        </authorList>
    </citation>
    <scope>NUCLEOTIDE SEQUENCE [LARGE SCALE GENOMIC DNA]</scope>
    <source>
        <strain evidence="5">cv. Old Blush</strain>
    </source>
</reference>
<dbReference type="InterPro" id="IPR036875">
    <property type="entry name" value="Znf_CCHC_sf"/>
</dbReference>
<feature type="signal peptide" evidence="2">
    <location>
        <begin position="1"/>
        <end position="23"/>
    </location>
</feature>
<comment type="caution">
    <text evidence="4">The sequence shown here is derived from an EMBL/GenBank/DDBJ whole genome shotgun (WGS) entry which is preliminary data.</text>
</comment>
<sequence length="164" mass="18610">MQIRLSFYVLIFFFHPFLLRVHGINHEFNYFTLITLGYGVRFKGTLDKVRKWRDALIKASKIAGFVSRNIGPDYKLVEEVVRDIVWKLSRKCIAPQDVGEDVCFKCGGIGHWAQHCPSAGECFKCGGIGHWAQHCPSAGECFKCGGLGHWAQHCPSRFNSDEDM</sequence>
<keyword evidence="1" id="KW-0862">Zinc</keyword>
<dbReference type="GO" id="GO:0003676">
    <property type="term" value="F:nucleic acid binding"/>
    <property type="evidence" value="ECO:0007669"/>
    <property type="project" value="InterPro"/>
</dbReference>
<dbReference type="PROSITE" id="PS50158">
    <property type="entry name" value="ZF_CCHC"/>
    <property type="match status" value="3"/>
</dbReference>
<keyword evidence="2" id="KW-0732">Signal</keyword>
<feature type="domain" description="CCHC-type" evidence="3">
    <location>
        <begin position="103"/>
        <end position="118"/>
    </location>
</feature>